<evidence type="ECO:0000313" key="1">
    <source>
        <dbReference type="EMBL" id="AZB27252.1"/>
    </source>
</evidence>
<sequence length="184" mass="21500">MKNLLPLIIICFFSCENKTNKQDCIIDFEISKNTVNSKGIISDLKFQKNVLKISISNLRNDTLHFPAPRLFFVKEIIKQNIEESNNVVTKQFIPNIITDRVTAYCITEDNKKQIVSIDSSKTRDMQQYGFKLAPKAKYIVEYLLNCKASDPEKYKIVFFESSRFNDSKYEKIKYPENGYIEIKK</sequence>
<accession>A0A3G6TDH4</accession>
<protein>
    <submittedName>
        <fullName evidence="1">Uncharacterized protein</fullName>
    </submittedName>
</protein>
<dbReference type="EMBL" id="CP033932">
    <property type="protein sequence ID" value="AZB27252.1"/>
    <property type="molecule type" value="Genomic_DNA"/>
</dbReference>
<proteinExistence type="predicted"/>
<name>A0A3G6TDH4_9FLAO</name>
<gene>
    <name evidence="1" type="ORF">EG339_23010</name>
</gene>
<dbReference type="Proteomes" id="UP000271193">
    <property type="component" value="Chromosome"/>
</dbReference>
<dbReference type="AlphaFoldDB" id="A0A3G6TDH4"/>
<dbReference type="GeneID" id="99067674"/>
<reference evidence="2" key="1">
    <citation type="submission" date="2018-11" db="EMBL/GenBank/DDBJ databases">
        <title>Proposal to divide the Flavobacteriaceae and reorganize its genera based on Amino Acid Identity values calculated from whole genome sequences.</title>
        <authorList>
            <person name="Nicholson A.C."/>
            <person name="Gulvik C.A."/>
            <person name="Whitney A.M."/>
            <person name="Humrighouse B.W."/>
            <person name="Bell M."/>
            <person name="Holmes B."/>
            <person name="Steigerwalt A.G."/>
            <person name="Villarma A."/>
            <person name="Sheth M."/>
            <person name="Batra D."/>
            <person name="Pryor J."/>
            <person name="Bernardet J.-F."/>
            <person name="Hugo C."/>
            <person name="Kampfer P."/>
            <person name="Newman J."/>
            <person name="McQuiston J.R."/>
        </authorList>
    </citation>
    <scope>NUCLEOTIDE SEQUENCE [LARGE SCALE GENOMIC DNA]</scope>
    <source>
        <strain evidence="2">G0229</strain>
    </source>
</reference>
<dbReference type="RefSeq" id="WP_123872307.1">
    <property type="nucleotide sequence ID" value="NZ_CP033932.1"/>
</dbReference>
<evidence type="ECO:0000313" key="2">
    <source>
        <dbReference type="Proteomes" id="UP000271193"/>
    </source>
</evidence>
<organism evidence="1 2">
    <name type="scientific">Chryseobacterium bernardetii</name>
    <dbReference type="NCBI Taxonomy" id="1241978"/>
    <lineage>
        <taxon>Bacteria</taxon>
        <taxon>Pseudomonadati</taxon>
        <taxon>Bacteroidota</taxon>
        <taxon>Flavobacteriia</taxon>
        <taxon>Flavobacteriales</taxon>
        <taxon>Weeksellaceae</taxon>
        <taxon>Chryseobacterium group</taxon>
        <taxon>Chryseobacterium</taxon>
    </lineage>
</organism>
<keyword evidence="2" id="KW-1185">Reference proteome</keyword>
<dbReference type="KEGG" id="cben:EG339_23010"/>